<name>A0ABM6E5H7_9BURK</name>
<proteinExistence type="predicted"/>
<protein>
    <submittedName>
        <fullName evidence="1">Uncharacterized protein</fullName>
    </submittedName>
</protein>
<evidence type="ECO:0000313" key="2">
    <source>
        <dbReference type="Proteomes" id="UP000095607"/>
    </source>
</evidence>
<reference evidence="1 2" key="1">
    <citation type="submission" date="2016-09" db="EMBL/GenBank/DDBJ databases">
        <title>Complete genome sequence of Deltia acidovorans CM13 isolated from murine proximal colonic tissue.</title>
        <authorList>
            <person name="Saffarian A."/>
        </authorList>
    </citation>
    <scope>NUCLEOTIDE SEQUENCE [LARGE SCALE GENOMIC DNA]</scope>
    <source>
        <strain evidence="1 2">CM13</strain>
    </source>
</reference>
<evidence type="ECO:0000313" key="1">
    <source>
        <dbReference type="EMBL" id="AOV02771.1"/>
    </source>
</evidence>
<keyword evidence="2" id="KW-1185">Reference proteome</keyword>
<accession>A0ABM6E5H7</accession>
<sequence length="74" mass="7898">MPAAQYAGAWAKKSATRDVQAEAWVEYLERAQGLDAEAVSLGYLLGRIGHHGARSDGLTATASSAYHELMEPHG</sequence>
<dbReference type="EMBL" id="CP017420">
    <property type="protein sequence ID" value="AOV02771.1"/>
    <property type="molecule type" value="Genomic_DNA"/>
</dbReference>
<organism evidence="1 2">
    <name type="scientific">Delftia tsuruhatensis</name>
    <dbReference type="NCBI Taxonomy" id="180282"/>
    <lineage>
        <taxon>Bacteria</taxon>
        <taxon>Pseudomonadati</taxon>
        <taxon>Pseudomonadota</taxon>
        <taxon>Betaproteobacteria</taxon>
        <taxon>Burkholderiales</taxon>
        <taxon>Comamonadaceae</taxon>
        <taxon>Delftia</taxon>
    </lineage>
</organism>
<gene>
    <name evidence="1" type="ORF">BI380_16205</name>
</gene>
<dbReference type="Proteomes" id="UP000095607">
    <property type="component" value="Chromosome"/>
</dbReference>